<feature type="compositionally biased region" description="Basic and acidic residues" evidence="1">
    <location>
        <begin position="121"/>
        <end position="151"/>
    </location>
</feature>
<dbReference type="PANTHER" id="PTHR48475:SF2">
    <property type="entry name" value="RIBONUCLEASE H"/>
    <property type="match status" value="1"/>
</dbReference>
<feature type="region of interest" description="Disordered" evidence="1">
    <location>
        <begin position="286"/>
        <end position="310"/>
    </location>
</feature>
<name>Q2QWQ4_ORYSJ</name>
<organism evidence="2">
    <name type="scientific">Oryza sativa subsp. japonica</name>
    <name type="common">Rice</name>
    <dbReference type="NCBI Taxonomy" id="39947"/>
    <lineage>
        <taxon>Eukaryota</taxon>
        <taxon>Viridiplantae</taxon>
        <taxon>Streptophyta</taxon>
        <taxon>Embryophyta</taxon>
        <taxon>Tracheophyta</taxon>
        <taxon>Spermatophyta</taxon>
        <taxon>Magnoliopsida</taxon>
        <taxon>Liliopsida</taxon>
        <taxon>Poales</taxon>
        <taxon>Poaceae</taxon>
        <taxon>BOP clade</taxon>
        <taxon>Oryzoideae</taxon>
        <taxon>Oryzeae</taxon>
        <taxon>Oryzinae</taxon>
        <taxon>Oryza</taxon>
        <taxon>Oryza sativa</taxon>
    </lineage>
</organism>
<reference evidence="2" key="3">
    <citation type="submission" date="2006-01" db="EMBL/GenBank/DDBJ databases">
        <authorList>
            <person name="Buell R."/>
        </authorList>
    </citation>
    <scope>NUCLEOTIDE SEQUENCE</scope>
</reference>
<dbReference type="PANTHER" id="PTHR48475">
    <property type="entry name" value="RIBONUCLEASE H"/>
    <property type="match status" value="1"/>
</dbReference>
<dbReference type="AlphaFoldDB" id="Q2QWQ4"/>
<reference evidence="2" key="2">
    <citation type="submission" date="2005-04" db="EMBL/GenBank/DDBJ databases">
        <authorList>
            <person name="Buell C.R."/>
            <person name="Wing R.A."/>
            <person name="McCombie W.A."/>
            <person name="Ouyang S."/>
        </authorList>
    </citation>
    <scope>NUCLEOTIDE SEQUENCE</scope>
</reference>
<gene>
    <name evidence="2" type="ordered locus">LOC_Os12g08580</name>
</gene>
<evidence type="ECO:0000313" key="2">
    <source>
        <dbReference type="EMBL" id="ABA96003.1"/>
    </source>
</evidence>
<sequence>MSYYVDPRTNGPQYPLYLVYGYPPSTVPRQIGELGAQGSTTMTSSLLDGNINPSINQGASTSTMLVWTQVGEIVFPVYTTMPISTGLAITGSENGVVTTLVDSMSKDPPAEAENGTSITSEPEKDPSAVKSCPSDKKHEPTRTTSEDDTEAEKITRQAKIYCMIGNDLYKKAPNGVLLKCISSNDGKHLLLNIHEEICGSHAGGWTLVGKAFRQGFFWPTTLKDACDMVQRCEAYQFHSKHTKFQRKRSRLSLSLGRSRAEGSIYSDHSHEDRVATSSYSWRSTSSLSGLKRRPQGKLRPTMPSSLSKGCSADIDCLTSS</sequence>
<evidence type="ECO:0000256" key="1">
    <source>
        <dbReference type="SAM" id="MobiDB-lite"/>
    </source>
</evidence>
<accession>Q2QWQ4</accession>
<dbReference type="EMBL" id="DP000011">
    <property type="protein sequence ID" value="ABA96003.1"/>
    <property type="molecule type" value="Genomic_DNA"/>
</dbReference>
<proteinExistence type="predicted"/>
<dbReference type="Gene3D" id="1.10.340.70">
    <property type="match status" value="1"/>
</dbReference>
<feature type="region of interest" description="Disordered" evidence="1">
    <location>
        <begin position="104"/>
        <end position="151"/>
    </location>
</feature>
<protein>
    <submittedName>
        <fullName evidence="2">Retrotransposon protein, putative, unclassified</fullName>
    </submittedName>
</protein>
<reference evidence="2" key="1">
    <citation type="journal article" date="2005" name="BMC Biol.">
        <title>The sequence of rice chromosomes 11 and 12, rich in disease resistance genes and recent gene duplications.</title>
        <authorList>
            <consortium name="The rice chromosomes 11 and 12 sequencing consortia"/>
        </authorList>
    </citation>
    <scope>NUCLEOTIDE SEQUENCE [LARGE SCALE GENOMIC DNA]</scope>
</reference>